<gene>
    <name evidence="6" type="ORF">BST27_30995</name>
</gene>
<evidence type="ECO:0000256" key="4">
    <source>
        <dbReference type="ARBA" id="ARBA00023268"/>
    </source>
</evidence>
<evidence type="ECO:0000313" key="6">
    <source>
        <dbReference type="EMBL" id="ORA80715.1"/>
    </source>
</evidence>
<evidence type="ECO:0000256" key="3">
    <source>
        <dbReference type="ARBA" id="ARBA00022679"/>
    </source>
</evidence>
<proteinExistence type="predicted"/>
<dbReference type="InterPro" id="IPR014043">
    <property type="entry name" value="Acyl_transferase_dom"/>
</dbReference>
<dbReference type="InterPro" id="IPR016035">
    <property type="entry name" value="Acyl_Trfase/lysoPLipase"/>
</dbReference>
<feature type="domain" description="Malonyl-CoA:ACP transacylase (MAT)" evidence="5">
    <location>
        <begin position="1"/>
        <end position="139"/>
    </location>
</feature>
<dbReference type="GO" id="GO:0071770">
    <property type="term" value="P:DIM/DIP cell wall layer assembly"/>
    <property type="evidence" value="ECO:0007669"/>
    <property type="project" value="TreeGrafter"/>
</dbReference>
<feature type="non-terminal residue" evidence="6">
    <location>
        <position position="139"/>
    </location>
</feature>
<dbReference type="SUPFAM" id="SSF52151">
    <property type="entry name" value="FabD/lysophospholipase-like"/>
    <property type="match status" value="1"/>
</dbReference>
<protein>
    <recommendedName>
        <fullName evidence="5">Malonyl-CoA:ACP transacylase (MAT) domain-containing protein</fullName>
    </recommendedName>
</protein>
<dbReference type="GO" id="GO:0006633">
    <property type="term" value="P:fatty acid biosynthetic process"/>
    <property type="evidence" value="ECO:0007669"/>
    <property type="project" value="TreeGrafter"/>
</dbReference>
<evidence type="ECO:0000313" key="7">
    <source>
        <dbReference type="Proteomes" id="UP000192739"/>
    </source>
</evidence>
<sequence length="139" mass="14171">ALAATMKAYGVTPGAVIGHSLGESAAAVVAGALSIEDGVKVICRRSKLMTRIAGAGAMASVELPAQQVLSELTARVINDVVVAVVASPSSTVIGGATQTVRDLVAIWEERGIMAREVAVDVASHSPQVEPILDELTEAL</sequence>
<comment type="caution">
    <text evidence="6">The sequence shown here is derived from an EMBL/GenBank/DDBJ whole genome shotgun (WGS) entry which is preliminary data.</text>
</comment>
<dbReference type="GO" id="GO:0004312">
    <property type="term" value="F:fatty acid synthase activity"/>
    <property type="evidence" value="ECO:0007669"/>
    <property type="project" value="TreeGrafter"/>
</dbReference>
<dbReference type="InterPro" id="IPR001227">
    <property type="entry name" value="Ac_transferase_dom_sf"/>
</dbReference>
<keyword evidence="4" id="KW-0511">Multifunctional enzyme</keyword>
<dbReference type="EMBL" id="MVHT01000327">
    <property type="protein sequence ID" value="ORA80715.1"/>
    <property type="molecule type" value="Genomic_DNA"/>
</dbReference>
<keyword evidence="2" id="KW-0597">Phosphoprotein</keyword>
<dbReference type="FunFam" id="3.30.70.250:FF:000003">
    <property type="entry name" value="Polyketide beta-ketoacyl synthase Pks3"/>
    <property type="match status" value="1"/>
</dbReference>
<dbReference type="Proteomes" id="UP000192739">
    <property type="component" value="Unassembled WGS sequence"/>
</dbReference>
<dbReference type="GO" id="GO:0005737">
    <property type="term" value="C:cytoplasm"/>
    <property type="evidence" value="ECO:0007669"/>
    <property type="project" value="TreeGrafter"/>
</dbReference>
<name>A0A1X0E845_MYCIE</name>
<keyword evidence="3" id="KW-0808">Transferase</keyword>
<dbReference type="Pfam" id="PF00698">
    <property type="entry name" value="Acyl_transf_1"/>
    <property type="match status" value="1"/>
</dbReference>
<dbReference type="PANTHER" id="PTHR43775">
    <property type="entry name" value="FATTY ACID SYNTHASE"/>
    <property type="match status" value="1"/>
</dbReference>
<dbReference type="Gene3D" id="3.30.70.250">
    <property type="entry name" value="Malonyl-CoA ACP transacylase, ACP-binding"/>
    <property type="match status" value="1"/>
</dbReference>
<dbReference type="Gene3D" id="3.40.366.10">
    <property type="entry name" value="Malonyl-Coenzyme A Acyl Carrier Protein, domain 2"/>
    <property type="match status" value="1"/>
</dbReference>
<dbReference type="InterPro" id="IPR016036">
    <property type="entry name" value="Malonyl_transacylase_ACP-bd"/>
</dbReference>
<evidence type="ECO:0000256" key="1">
    <source>
        <dbReference type="ARBA" id="ARBA00022450"/>
    </source>
</evidence>
<dbReference type="GO" id="GO:0005886">
    <property type="term" value="C:plasma membrane"/>
    <property type="evidence" value="ECO:0007669"/>
    <property type="project" value="TreeGrafter"/>
</dbReference>
<keyword evidence="7" id="KW-1185">Reference proteome</keyword>
<accession>A0A1X0E845</accession>
<evidence type="ECO:0000256" key="2">
    <source>
        <dbReference type="ARBA" id="ARBA00022553"/>
    </source>
</evidence>
<reference evidence="6 7" key="1">
    <citation type="submission" date="2017-02" db="EMBL/GenBank/DDBJ databases">
        <title>The new phylogeny of genus Mycobacterium.</title>
        <authorList>
            <person name="Tortoli E."/>
            <person name="Trovato A."/>
            <person name="Cirillo D.M."/>
        </authorList>
    </citation>
    <scope>NUCLEOTIDE SEQUENCE [LARGE SCALE GENOMIC DNA]</scope>
    <source>
        <strain evidence="6 7">DSM 44049</strain>
    </source>
</reference>
<evidence type="ECO:0000259" key="5">
    <source>
        <dbReference type="SMART" id="SM00827"/>
    </source>
</evidence>
<dbReference type="AlphaFoldDB" id="A0A1X0E845"/>
<keyword evidence="1" id="KW-0596">Phosphopantetheine</keyword>
<dbReference type="RefSeq" id="WP_139805530.1">
    <property type="nucleotide sequence ID" value="NZ_MVHT01000327.1"/>
</dbReference>
<feature type="non-terminal residue" evidence="6">
    <location>
        <position position="1"/>
    </location>
</feature>
<dbReference type="SUPFAM" id="SSF55048">
    <property type="entry name" value="Probable ACP-binding domain of malonyl-CoA ACP transacylase"/>
    <property type="match status" value="1"/>
</dbReference>
<dbReference type="InterPro" id="IPR050091">
    <property type="entry name" value="PKS_NRPS_Biosynth_Enz"/>
</dbReference>
<dbReference type="SMART" id="SM00827">
    <property type="entry name" value="PKS_AT"/>
    <property type="match status" value="1"/>
</dbReference>
<organism evidence="6 7">
    <name type="scientific">Mycobacterium intermedium</name>
    <dbReference type="NCBI Taxonomy" id="28445"/>
    <lineage>
        <taxon>Bacteria</taxon>
        <taxon>Bacillati</taxon>
        <taxon>Actinomycetota</taxon>
        <taxon>Actinomycetes</taxon>
        <taxon>Mycobacteriales</taxon>
        <taxon>Mycobacteriaceae</taxon>
        <taxon>Mycobacterium</taxon>
        <taxon>Mycobacterium simiae complex</taxon>
    </lineage>
</organism>
<dbReference type="PANTHER" id="PTHR43775:SF37">
    <property type="entry name" value="SI:DKEY-61P9.11"/>
    <property type="match status" value="1"/>
</dbReference>